<reference evidence="5 6" key="1">
    <citation type="submission" date="2016-07" db="EMBL/GenBank/DDBJ databases">
        <title>Pervasive Adenine N6-methylation of Active Genes in Fungi.</title>
        <authorList>
            <consortium name="DOE Joint Genome Institute"/>
            <person name="Mondo S.J."/>
            <person name="Dannebaum R.O."/>
            <person name="Kuo R.C."/>
            <person name="Labutti K."/>
            <person name="Haridas S."/>
            <person name="Kuo A."/>
            <person name="Salamov A."/>
            <person name="Ahrendt S.R."/>
            <person name="Lipzen A."/>
            <person name="Sullivan W."/>
            <person name="Andreopoulos W.B."/>
            <person name="Clum A."/>
            <person name="Lindquist E."/>
            <person name="Daum C."/>
            <person name="Ramamoorthy G.K."/>
            <person name="Gryganskyi A."/>
            <person name="Culley D."/>
            <person name="Magnuson J.K."/>
            <person name="James T.Y."/>
            <person name="O'Malley M.A."/>
            <person name="Stajich J.E."/>
            <person name="Spatafora J.W."/>
            <person name="Visel A."/>
            <person name="Grigoriev I.V."/>
        </authorList>
    </citation>
    <scope>NUCLEOTIDE SEQUENCE [LARGE SCALE GENOMIC DNA]</scope>
    <source>
        <strain evidence="5 6">12-1054</strain>
    </source>
</reference>
<keyword evidence="3 4" id="KW-0472">Membrane</keyword>
<evidence type="ECO:0000256" key="2">
    <source>
        <dbReference type="ARBA" id="ARBA00022989"/>
    </source>
</evidence>
<dbReference type="GeneID" id="63785162"/>
<dbReference type="EMBL" id="MCFI01000002">
    <property type="protein sequence ID" value="ORY86938.1"/>
    <property type="molecule type" value="Genomic_DNA"/>
</dbReference>
<dbReference type="OMA" id="EAYFIAW"/>
<dbReference type="Pfam" id="PF04145">
    <property type="entry name" value="Ctr"/>
    <property type="match status" value="1"/>
</dbReference>
<keyword evidence="6" id="KW-1185">Reference proteome</keyword>
<keyword evidence="1 4" id="KW-0812">Transmembrane</keyword>
<gene>
    <name evidence="5" type="ORF">BCR37DRAFT_376268</name>
</gene>
<keyword evidence="4" id="KW-0186">Copper</keyword>
<dbReference type="Proteomes" id="UP000193685">
    <property type="component" value="Unassembled WGS sequence"/>
</dbReference>
<dbReference type="PANTHER" id="PTHR12483">
    <property type="entry name" value="SOLUTE CARRIER FAMILY 31 COPPER TRANSPORTERS"/>
    <property type="match status" value="1"/>
</dbReference>
<feature type="transmembrane region" description="Helical" evidence="4">
    <location>
        <begin position="138"/>
        <end position="156"/>
    </location>
</feature>
<comment type="caution">
    <text evidence="5">The sequence shown here is derived from an EMBL/GenBank/DDBJ whole genome shotgun (WGS) entry which is preliminary data.</text>
</comment>
<keyword evidence="4" id="KW-0187">Copper transport</keyword>
<dbReference type="GO" id="GO:0005886">
    <property type="term" value="C:plasma membrane"/>
    <property type="evidence" value="ECO:0007669"/>
    <property type="project" value="TreeGrafter"/>
</dbReference>
<dbReference type="GO" id="GO:0005375">
    <property type="term" value="F:copper ion transmembrane transporter activity"/>
    <property type="evidence" value="ECO:0007669"/>
    <property type="project" value="UniProtKB-UniRule"/>
</dbReference>
<keyword evidence="4" id="KW-0406">Ion transport</keyword>
<keyword evidence="2 4" id="KW-1133">Transmembrane helix</keyword>
<evidence type="ECO:0000256" key="1">
    <source>
        <dbReference type="ARBA" id="ARBA00022692"/>
    </source>
</evidence>
<evidence type="ECO:0000313" key="5">
    <source>
        <dbReference type="EMBL" id="ORY86938.1"/>
    </source>
</evidence>
<evidence type="ECO:0000256" key="3">
    <source>
        <dbReference type="ARBA" id="ARBA00023136"/>
    </source>
</evidence>
<feature type="transmembrane region" description="Helical" evidence="4">
    <location>
        <begin position="44"/>
        <end position="70"/>
    </location>
</feature>
<feature type="transmembrane region" description="Helical" evidence="4">
    <location>
        <begin position="162"/>
        <end position="180"/>
    </location>
</feature>
<evidence type="ECO:0000313" key="6">
    <source>
        <dbReference type="Proteomes" id="UP000193685"/>
    </source>
</evidence>
<comment type="subcellular location">
    <subcellularLocation>
        <location evidence="4">Membrane</location>
        <topology evidence="4">Multi-pass membrane protein</topology>
    </subcellularLocation>
</comment>
<keyword evidence="4" id="KW-0813">Transport</keyword>
<protein>
    <recommendedName>
        <fullName evidence="4">Copper transport protein</fullName>
    </recommendedName>
</protein>
<name>A0A1Y2FSH8_PROLT</name>
<proteinExistence type="inferred from homology"/>
<comment type="similarity">
    <text evidence="4">Belongs to the copper transporter (Ctr) (TC 1.A.56) family. SLC31A subfamily.</text>
</comment>
<organism evidence="5 6">
    <name type="scientific">Protomyces lactucae-debilis</name>
    <dbReference type="NCBI Taxonomy" id="2754530"/>
    <lineage>
        <taxon>Eukaryota</taxon>
        <taxon>Fungi</taxon>
        <taxon>Dikarya</taxon>
        <taxon>Ascomycota</taxon>
        <taxon>Taphrinomycotina</taxon>
        <taxon>Taphrinomycetes</taxon>
        <taxon>Taphrinales</taxon>
        <taxon>Protomycetaceae</taxon>
        <taxon>Protomyces</taxon>
    </lineage>
</organism>
<dbReference type="RefSeq" id="XP_040727794.1">
    <property type="nucleotide sequence ID" value="XM_040868563.1"/>
</dbReference>
<dbReference type="PANTHER" id="PTHR12483:SF120">
    <property type="entry name" value="HIGH-AFFINITY COPPER TRANSPORTER CTRA2"/>
    <property type="match status" value="1"/>
</dbReference>
<dbReference type="OrthoDB" id="73901at2759"/>
<evidence type="ECO:0000256" key="4">
    <source>
        <dbReference type="RuleBase" id="RU367022"/>
    </source>
</evidence>
<dbReference type="STRING" id="56484.A0A1Y2FSH8"/>
<accession>A0A1Y2FSH8</accession>
<dbReference type="AlphaFoldDB" id="A0A1Y2FSH8"/>
<sequence length="189" mass="20243">MSHDHADMSSTENTTGDAAGMTMMTFHTGTGDALWWSGFTPTSLGAYAGALVLLIALGILHRAMAAFGAWTEARARLRLNGYANEVRDALVAREGLGTAVSTDKEAMVQQRPLASRDAIRIATGKYPAWRWSVDVSRGLLQVLSAGLAYLLMLAVMTGNMGFFLAVLAGIFIGEVAFGRFRFSEAGEMC</sequence>
<dbReference type="InterPro" id="IPR007274">
    <property type="entry name" value="Cop_transporter"/>
</dbReference>